<proteinExistence type="predicted"/>
<evidence type="ECO:0000313" key="1">
    <source>
        <dbReference type="EMBL" id="CAG6642311.1"/>
    </source>
</evidence>
<protein>
    <submittedName>
        <fullName evidence="1">Uncharacterized protein</fullName>
    </submittedName>
</protein>
<dbReference type="AlphaFoldDB" id="A0A8D8R3N0"/>
<accession>A0A8D8R3N0</accession>
<sequence length="163" mass="18520">MPAKFMDNEMYSRASFRIRSSTAFGLSPLHLRCSLLNLVEKRFQPRVSPLSNGCGVFSSDLALSFGDKLSRQFLQGSFQKYFPGAVGTQKSTLRPSSWVRSTNLTPTVTRSPERDKFFGFVALRGYKLSTVRHLDVHFPREQIFNVREVINAPWNSKIDSLLP</sequence>
<organism evidence="1">
    <name type="scientific">Cacopsylla melanoneura</name>
    <dbReference type="NCBI Taxonomy" id="428564"/>
    <lineage>
        <taxon>Eukaryota</taxon>
        <taxon>Metazoa</taxon>
        <taxon>Ecdysozoa</taxon>
        <taxon>Arthropoda</taxon>
        <taxon>Hexapoda</taxon>
        <taxon>Insecta</taxon>
        <taxon>Pterygota</taxon>
        <taxon>Neoptera</taxon>
        <taxon>Paraneoptera</taxon>
        <taxon>Hemiptera</taxon>
        <taxon>Sternorrhyncha</taxon>
        <taxon>Psylloidea</taxon>
        <taxon>Psyllidae</taxon>
        <taxon>Psyllinae</taxon>
        <taxon>Cacopsylla</taxon>
    </lineage>
</organism>
<reference evidence="1" key="1">
    <citation type="submission" date="2021-05" db="EMBL/GenBank/DDBJ databases">
        <authorList>
            <person name="Alioto T."/>
            <person name="Alioto T."/>
            <person name="Gomez Garrido J."/>
        </authorList>
    </citation>
    <scope>NUCLEOTIDE SEQUENCE</scope>
</reference>
<name>A0A8D8R3N0_9HEMI</name>
<dbReference type="EMBL" id="HBUF01121734">
    <property type="protein sequence ID" value="CAG6642307.1"/>
    <property type="molecule type" value="Transcribed_RNA"/>
</dbReference>
<dbReference type="EMBL" id="HBUF01121735">
    <property type="protein sequence ID" value="CAG6642311.1"/>
    <property type="molecule type" value="Transcribed_RNA"/>
</dbReference>